<dbReference type="GO" id="GO:0030182">
    <property type="term" value="P:neuron differentiation"/>
    <property type="evidence" value="ECO:0007669"/>
    <property type="project" value="TreeGrafter"/>
</dbReference>
<evidence type="ECO:0000256" key="5">
    <source>
        <dbReference type="ARBA" id="ARBA00022833"/>
    </source>
</evidence>
<feature type="domain" description="C2H2-type" evidence="11">
    <location>
        <begin position="271"/>
        <end position="298"/>
    </location>
</feature>
<evidence type="ECO:0000313" key="13">
    <source>
        <dbReference type="Proteomes" id="UP000289886"/>
    </source>
</evidence>
<dbReference type="GO" id="GO:0000978">
    <property type="term" value="F:RNA polymerase II cis-regulatory region sequence-specific DNA binding"/>
    <property type="evidence" value="ECO:0007669"/>
    <property type="project" value="TreeGrafter"/>
</dbReference>
<dbReference type="PANTHER" id="PTHR15065:SF4">
    <property type="entry name" value="LD18634P"/>
    <property type="match status" value="1"/>
</dbReference>
<feature type="compositionally biased region" description="Polar residues" evidence="10">
    <location>
        <begin position="305"/>
        <end position="314"/>
    </location>
</feature>
<dbReference type="PROSITE" id="PS50157">
    <property type="entry name" value="ZINC_FINGER_C2H2_2"/>
    <property type="match status" value="3"/>
</dbReference>
<feature type="region of interest" description="Disordered" evidence="10">
    <location>
        <begin position="170"/>
        <end position="237"/>
    </location>
</feature>
<dbReference type="GO" id="GO:0005634">
    <property type="term" value="C:nucleus"/>
    <property type="evidence" value="ECO:0007669"/>
    <property type="project" value="UniProtKB-SubCell"/>
</dbReference>
<evidence type="ECO:0000313" key="12">
    <source>
        <dbReference type="EMBL" id="RXM95521.1"/>
    </source>
</evidence>
<comment type="caution">
    <text evidence="12">The sequence shown here is derived from an EMBL/GenBank/DDBJ whole genome shotgun (WGS) entry which is preliminary data.</text>
</comment>
<dbReference type="PROSITE" id="PS00028">
    <property type="entry name" value="ZINC_FINGER_C2H2_1"/>
    <property type="match status" value="3"/>
</dbReference>
<evidence type="ECO:0000256" key="1">
    <source>
        <dbReference type="ARBA" id="ARBA00004123"/>
    </source>
</evidence>
<keyword evidence="7" id="KW-0804">Transcription</keyword>
<feature type="domain" description="C2H2-type" evidence="11">
    <location>
        <begin position="350"/>
        <end position="377"/>
    </location>
</feature>
<keyword evidence="2" id="KW-0479">Metal-binding</keyword>
<comment type="subcellular location">
    <subcellularLocation>
        <location evidence="1">Nucleus</location>
    </subcellularLocation>
</comment>
<feature type="compositionally biased region" description="Basic and acidic residues" evidence="10">
    <location>
        <begin position="221"/>
        <end position="232"/>
    </location>
</feature>
<feature type="compositionally biased region" description="Polar residues" evidence="10">
    <location>
        <begin position="330"/>
        <end position="341"/>
    </location>
</feature>
<dbReference type="Proteomes" id="UP000289886">
    <property type="component" value="Unassembled WGS sequence"/>
</dbReference>
<evidence type="ECO:0000256" key="8">
    <source>
        <dbReference type="ARBA" id="ARBA00023242"/>
    </source>
</evidence>
<dbReference type="FunFam" id="3.30.160.60:FF:001329">
    <property type="entry name" value="INSM transcriptional repressor 1"/>
    <property type="match status" value="1"/>
</dbReference>
<evidence type="ECO:0000256" key="6">
    <source>
        <dbReference type="ARBA" id="ARBA00023015"/>
    </source>
</evidence>
<keyword evidence="3" id="KW-0677">Repeat</keyword>
<dbReference type="InterPro" id="IPR013087">
    <property type="entry name" value="Znf_C2H2_type"/>
</dbReference>
<dbReference type="InterPro" id="IPR036236">
    <property type="entry name" value="Znf_C2H2_sf"/>
</dbReference>
<keyword evidence="6" id="KW-0805">Transcription regulation</keyword>
<dbReference type="InterPro" id="IPR042972">
    <property type="entry name" value="INSM1/2"/>
</dbReference>
<reference evidence="12 13" key="1">
    <citation type="submission" date="2019-01" db="EMBL/GenBank/DDBJ databases">
        <title>Draft Genome and Complete Hox-Cluster Characterization of the Sterlet Sturgeon (Acipenser ruthenus).</title>
        <authorList>
            <person name="Wei Q."/>
        </authorList>
    </citation>
    <scope>NUCLEOTIDE SEQUENCE [LARGE SCALE GENOMIC DNA]</scope>
    <source>
        <strain evidence="12">WHYD16114868_AA</strain>
        <tissue evidence="12">Blood</tissue>
    </source>
</reference>
<keyword evidence="8" id="KW-0539">Nucleus</keyword>
<dbReference type="GO" id="GO:0001227">
    <property type="term" value="F:DNA-binding transcription repressor activity, RNA polymerase II-specific"/>
    <property type="evidence" value="ECO:0007669"/>
    <property type="project" value="TreeGrafter"/>
</dbReference>
<keyword evidence="4 9" id="KW-0863">Zinc-finger</keyword>
<evidence type="ECO:0000256" key="4">
    <source>
        <dbReference type="ARBA" id="ARBA00022771"/>
    </source>
</evidence>
<keyword evidence="13" id="KW-1185">Reference proteome</keyword>
<dbReference type="Pfam" id="PF00096">
    <property type="entry name" value="zf-C2H2"/>
    <property type="match status" value="2"/>
</dbReference>
<keyword evidence="5" id="KW-0862">Zinc</keyword>
<evidence type="ECO:0000256" key="7">
    <source>
        <dbReference type="ARBA" id="ARBA00023163"/>
    </source>
</evidence>
<evidence type="ECO:0000256" key="9">
    <source>
        <dbReference type="PROSITE-ProRule" id="PRU00042"/>
    </source>
</evidence>
<evidence type="ECO:0000256" key="10">
    <source>
        <dbReference type="SAM" id="MobiDB-lite"/>
    </source>
</evidence>
<dbReference type="Gene3D" id="3.30.160.60">
    <property type="entry name" value="Classic Zinc Finger"/>
    <property type="match status" value="2"/>
</dbReference>
<feature type="region of interest" description="Disordered" evidence="10">
    <location>
        <begin position="84"/>
        <end position="144"/>
    </location>
</feature>
<feature type="domain" description="C2H2-type" evidence="11">
    <location>
        <begin position="443"/>
        <end position="471"/>
    </location>
</feature>
<evidence type="ECO:0000256" key="2">
    <source>
        <dbReference type="ARBA" id="ARBA00022723"/>
    </source>
</evidence>
<dbReference type="EMBL" id="SCEB01002309">
    <property type="protein sequence ID" value="RXM95521.1"/>
    <property type="molecule type" value="Genomic_DNA"/>
</dbReference>
<organism evidence="12 13">
    <name type="scientific">Acipenser ruthenus</name>
    <name type="common">Sterlet sturgeon</name>
    <dbReference type="NCBI Taxonomy" id="7906"/>
    <lineage>
        <taxon>Eukaryota</taxon>
        <taxon>Metazoa</taxon>
        <taxon>Chordata</taxon>
        <taxon>Craniata</taxon>
        <taxon>Vertebrata</taxon>
        <taxon>Euteleostomi</taxon>
        <taxon>Actinopterygii</taxon>
        <taxon>Chondrostei</taxon>
        <taxon>Acipenseriformes</taxon>
        <taxon>Acipenseridae</taxon>
        <taxon>Acipenser</taxon>
    </lineage>
</organism>
<name>A0A444V528_ACIRT</name>
<dbReference type="GO" id="GO:0008270">
    <property type="term" value="F:zinc ion binding"/>
    <property type="evidence" value="ECO:0007669"/>
    <property type="project" value="UniProtKB-KW"/>
</dbReference>
<dbReference type="PANTHER" id="PTHR15065">
    <property type="entry name" value="INSULINOMA-ASSOCIATED 1"/>
    <property type="match status" value="1"/>
</dbReference>
<feature type="compositionally biased region" description="Basic and acidic residues" evidence="10">
    <location>
        <begin position="203"/>
        <end position="212"/>
    </location>
</feature>
<dbReference type="GO" id="GO:0017053">
    <property type="term" value="C:transcription repressor complex"/>
    <property type="evidence" value="ECO:0007669"/>
    <property type="project" value="TreeGrafter"/>
</dbReference>
<accession>A0A444V528</accession>
<evidence type="ECO:0000259" key="11">
    <source>
        <dbReference type="PROSITE" id="PS50157"/>
    </source>
</evidence>
<gene>
    <name evidence="12" type="ORF">EOD39_16775</name>
</gene>
<feature type="region of interest" description="Disordered" evidence="10">
    <location>
        <begin position="291"/>
        <end position="345"/>
    </location>
</feature>
<dbReference type="GO" id="GO:0010564">
    <property type="term" value="P:regulation of cell cycle process"/>
    <property type="evidence" value="ECO:0007669"/>
    <property type="project" value="TreeGrafter"/>
</dbReference>
<dbReference type="AlphaFoldDB" id="A0A444V528"/>
<protein>
    <submittedName>
        <fullName evidence="12">Insulinoma-associated protein 1b</fullName>
    </submittedName>
</protein>
<sequence length="481" mass="52433">MPRGFLVKRTKKAGPVSYRVRSSVEDETAVQKFTSVISSTWARCPDTWERSAAAPTAPSAAPSSLASRGLVMANTQSVESRIHFGGMPEAPCAPSLSPNRPVSTEYPPQYPSTGGYLDRKRNSSSPVQAESFPEPSPNSFTSLGGGQMAFLPPLADMATKLGSVCSRASLSEHPQSLKRRAADEPKAKQPHSKKAKTTAAHSSSERKPKDEVTTSPVLGLRIKEDPEEDSKPRSNTSSPLDKFICQLCKEGYSDPLSLAQHKCSRIVRVEYRCSECDKVFSCPANLASHRRWHKPRSAQLAAPSDTHSNTSSPGRHSPLFPHPINKSSREASTPSPQPSDSGSDEELVFFDCPHCSKKFRRQAYLRKHLALHNRPSAVSQQSQQAAAENILEKKPRLNQGTPQFATATAAPGPIYLGRDAVLQPAAPMRILSAVVAAQIAEVYPCRFCSEKFFSSPGLTRHINKCHPTETRQVILLSQSAM</sequence>
<proteinExistence type="predicted"/>
<evidence type="ECO:0000256" key="3">
    <source>
        <dbReference type="ARBA" id="ARBA00022737"/>
    </source>
</evidence>
<dbReference type="SUPFAM" id="SSF57667">
    <property type="entry name" value="beta-beta-alpha zinc fingers"/>
    <property type="match status" value="2"/>
</dbReference>
<dbReference type="SMART" id="SM00355">
    <property type="entry name" value="ZnF_C2H2"/>
    <property type="match status" value="4"/>
</dbReference>